<dbReference type="PROSITE" id="PS00430">
    <property type="entry name" value="TONB_DEPENDENT_REC_1"/>
    <property type="match status" value="1"/>
</dbReference>
<sequence>MRFGSILLFLILFSLPIFATQTLVVYTTVVCTLGDSYYSTIQSAIDDSVDGDTIIVCANGTEPYYENILIEKQINLYGYESGVKLASPDGTGVVKILADNVNFSNFTIETSLNYGESGIWAEGAHLNIDNIDISELLGDDGEIDGYGVLGFASYSNFSHINIHNTDIGYLLSWDSFSTISDGSVYDCRYGVYIQGPMDEHYSRSHKMEAID</sequence>
<comment type="caution">
    <text evidence="1">The sequence shown here is derived from an EMBL/GenBank/DDBJ whole genome shotgun (WGS) entry which is preliminary data.</text>
</comment>
<evidence type="ECO:0000313" key="2">
    <source>
        <dbReference type="Proteomes" id="UP000789941"/>
    </source>
</evidence>
<dbReference type="Gene3D" id="2.160.20.10">
    <property type="entry name" value="Single-stranded right-handed beta-helix, Pectin lyase-like"/>
    <property type="match status" value="1"/>
</dbReference>
<evidence type="ECO:0008006" key="3">
    <source>
        <dbReference type="Google" id="ProtNLM"/>
    </source>
</evidence>
<evidence type="ECO:0000313" key="1">
    <source>
        <dbReference type="EMBL" id="VVC03194.1"/>
    </source>
</evidence>
<dbReference type="InterPro" id="IPR012334">
    <property type="entry name" value="Pectin_lyas_fold"/>
</dbReference>
<gene>
    <name evidence="1" type="ORF">LFW2832_00222</name>
</gene>
<dbReference type="InterPro" id="IPR011050">
    <property type="entry name" value="Pectin_lyase_fold/virulence"/>
</dbReference>
<dbReference type="Proteomes" id="UP000789941">
    <property type="component" value="Unassembled WGS sequence"/>
</dbReference>
<dbReference type="AlphaFoldDB" id="A0A5E4LMJ4"/>
<dbReference type="EMBL" id="CABMJJ010000007">
    <property type="protein sequence ID" value="VVC03194.1"/>
    <property type="molecule type" value="Genomic_DNA"/>
</dbReference>
<dbReference type="SUPFAM" id="SSF51126">
    <property type="entry name" value="Pectin lyase-like"/>
    <property type="match status" value="1"/>
</dbReference>
<accession>A0A5E4LMJ4</accession>
<organism evidence="1 2">
    <name type="scientific">Candidatus Bilamarchaeum dharawalense</name>
    <dbReference type="NCBI Taxonomy" id="2885759"/>
    <lineage>
        <taxon>Archaea</taxon>
        <taxon>Candidatus Micrarchaeota</taxon>
        <taxon>Candidatus Micrarchaeia</taxon>
        <taxon>Candidatus Anstonellales</taxon>
        <taxon>Candidatus Bilamarchaeaceae</taxon>
        <taxon>Candidatus Bilamarchaeum</taxon>
    </lineage>
</organism>
<reference evidence="1 2" key="1">
    <citation type="submission" date="2019-08" db="EMBL/GenBank/DDBJ databases">
        <authorList>
            <person name="Vazquez-Campos X."/>
        </authorList>
    </citation>
    <scope>NUCLEOTIDE SEQUENCE [LARGE SCALE GENOMIC DNA]</scope>
    <source>
        <strain evidence="1">LFW-283_2</strain>
    </source>
</reference>
<proteinExistence type="predicted"/>
<name>A0A5E4LMJ4_9ARCH</name>
<dbReference type="InterPro" id="IPR010916">
    <property type="entry name" value="TonB_box_CS"/>
</dbReference>
<protein>
    <recommendedName>
        <fullName evidence="3">Right handed beta helix domain-containing protein</fullName>
    </recommendedName>
</protein>